<dbReference type="AlphaFoldDB" id="A0A6A6D3R0"/>
<dbReference type="RefSeq" id="XP_033674940.1">
    <property type="nucleotide sequence ID" value="XM_033803577.1"/>
</dbReference>
<feature type="region of interest" description="Disordered" evidence="1">
    <location>
        <begin position="72"/>
        <end position="102"/>
    </location>
</feature>
<feature type="compositionally biased region" description="Polar residues" evidence="1">
    <location>
        <begin position="72"/>
        <end position="81"/>
    </location>
</feature>
<dbReference type="GeneID" id="54556849"/>
<sequence>MNHQSFPNRSQEQFNLPAENCNFAFFDDWQNVYDEWLYEPQSTLANDVEHSLFFEHAQSMASQFAGPVANDQNGFAQSSARIDQDKVEPSTSTMDSSWTTEKERDPIEIVNVVSKRLS</sequence>
<reference evidence="2" key="1">
    <citation type="journal article" date="2020" name="Stud. Mycol.">
        <title>101 Dothideomycetes genomes: a test case for predicting lifestyles and emergence of pathogens.</title>
        <authorList>
            <person name="Haridas S."/>
            <person name="Albert R."/>
            <person name="Binder M."/>
            <person name="Bloem J."/>
            <person name="Labutti K."/>
            <person name="Salamov A."/>
            <person name="Andreopoulos B."/>
            <person name="Baker S."/>
            <person name="Barry K."/>
            <person name="Bills G."/>
            <person name="Bluhm B."/>
            <person name="Cannon C."/>
            <person name="Castanera R."/>
            <person name="Culley D."/>
            <person name="Daum C."/>
            <person name="Ezra D."/>
            <person name="Gonzalez J."/>
            <person name="Henrissat B."/>
            <person name="Kuo A."/>
            <person name="Liang C."/>
            <person name="Lipzen A."/>
            <person name="Lutzoni F."/>
            <person name="Magnuson J."/>
            <person name="Mondo S."/>
            <person name="Nolan M."/>
            <person name="Ohm R."/>
            <person name="Pangilinan J."/>
            <person name="Park H.-J."/>
            <person name="Ramirez L."/>
            <person name="Alfaro M."/>
            <person name="Sun H."/>
            <person name="Tritt A."/>
            <person name="Yoshinaga Y."/>
            <person name="Zwiers L.-H."/>
            <person name="Turgeon B."/>
            <person name="Goodwin S."/>
            <person name="Spatafora J."/>
            <person name="Crous P."/>
            <person name="Grigoriev I."/>
        </authorList>
    </citation>
    <scope>NUCLEOTIDE SEQUENCE</scope>
    <source>
        <strain evidence="2">ATCC 36951</strain>
    </source>
</reference>
<feature type="compositionally biased region" description="Polar residues" evidence="1">
    <location>
        <begin position="89"/>
        <end position="99"/>
    </location>
</feature>
<gene>
    <name evidence="2" type="ORF">M409DRAFT_16326</name>
</gene>
<proteinExistence type="predicted"/>
<keyword evidence="3" id="KW-1185">Reference proteome</keyword>
<dbReference type="EMBL" id="ML993579">
    <property type="protein sequence ID" value="KAF2174051.1"/>
    <property type="molecule type" value="Genomic_DNA"/>
</dbReference>
<name>A0A6A6D3R0_ZASCE</name>
<evidence type="ECO:0000313" key="3">
    <source>
        <dbReference type="Proteomes" id="UP000799537"/>
    </source>
</evidence>
<protein>
    <submittedName>
        <fullName evidence="2">Uncharacterized protein</fullName>
    </submittedName>
</protein>
<organism evidence="2 3">
    <name type="scientific">Zasmidium cellare ATCC 36951</name>
    <dbReference type="NCBI Taxonomy" id="1080233"/>
    <lineage>
        <taxon>Eukaryota</taxon>
        <taxon>Fungi</taxon>
        <taxon>Dikarya</taxon>
        <taxon>Ascomycota</taxon>
        <taxon>Pezizomycotina</taxon>
        <taxon>Dothideomycetes</taxon>
        <taxon>Dothideomycetidae</taxon>
        <taxon>Mycosphaerellales</taxon>
        <taxon>Mycosphaerellaceae</taxon>
        <taxon>Zasmidium</taxon>
    </lineage>
</organism>
<evidence type="ECO:0000313" key="2">
    <source>
        <dbReference type="EMBL" id="KAF2174051.1"/>
    </source>
</evidence>
<evidence type="ECO:0000256" key="1">
    <source>
        <dbReference type="SAM" id="MobiDB-lite"/>
    </source>
</evidence>
<dbReference type="Proteomes" id="UP000799537">
    <property type="component" value="Unassembled WGS sequence"/>
</dbReference>
<accession>A0A6A6D3R0</accession>